<accession>A0A1C2I5H2</accession>
<evidence type="ECO:0000313" key="3">
    <source>
        <dbReference type="EMBL" id="OCX70752.1"/>
    </source>
</evidence>
<dbReference type="Pfam" id="PF08681">
    <property type="entry name" value="TacA1"/>
    <property type="match status" value="1"/>
</dbReference>
<dbReference type="PANTHER" id="PTHR35401:SF2">
    <property type="entry name" value="ABC-TYPE TRANSPORT SYSTEM"/>
    <property type="match status" value="1"/>
</dbReference>
<dbReference type="EMBL" id="LWSA01000188">
    <property type="protein sequence ID" value="OCX70752.1"/>
    <property type="molecule type" value="Genomic_DNA"/>
</dbReference>
<dbReference type="SUPFAM" id="SSF47598">
    <property type="entry name" value="Ribbon-helix-helix"/>
    <property type="match status" value="1"/>
</dbReference>
<dbReference type="InterPro" id="IPR010985">
    <property type="entry name" value="Ribbon_hlx_hlx"/>
</dbReference>
<dbReference type="AlphaFoldDB" id="A0A1C2I5H2"/>
<evidence type="ECO:0000313" key="4">
    <source>
        <dbReference type="Proteomes" id="UP000094893"/>
    </source>
</evidence>
<dbReference type="Gene3D" id="1.20.5.780">
    <property type="entry name" value="Single helix bin"/>
    <property type="match status" value="1"/>
</dbReference>
<dbReference type="RefSeq" id="WP_024892410.1">
    <property type="nucleotide sequence ID" value="NZ_LWRZ01000270.1"/>
</dbReference>
<name>A0A1C2I5H2_ACITH</name>
<dbReference type="Proteomes" id="UP000094893">
    <property type="component" value="Unassembled WGS sequence"/>
</dbReference>
<comment type="similarity">
    <text evidence="2">Belongs to the TacA antitoxin family.</text>
</comment>
<dbReference type="GO" id="GO:0006355">
    <property type="term" value="P:regulation of DNA-templated transcription"/>
    <property type="evidence" value="ECO:0007669"/>
    <property type="project" value="InterPro"/>
</dbReference>
<sequence>MPALTKNARLHIRCDHDIRSLLDKAASYTHMSVSEFVLKNAVEQAQEVVQAHESITLSQTAFAAFLDALDDPPQPNPALRQAFQRHAQHVVK</sequence>
<dbReference type="PANTHER" id="PTHR35401">
    <property type="entry name" value="COPG FAMILY HELIX-TURN-HELIX PROTEIN-RELATED-RELATED"/>
    <property type="match status" value="1"/>
</dbReference>
<protein>
    <recommendedName>
        <fullName evidence="5">DUF1778 domain-containing protein</fullName>
    </recommendedName>
</protein>
<evidence type="ECO:0008006" key="5">
    <source>
        <dbReference type="Google" id="ProtNLM"/>
    </source>
</evidence>
<dbReference type="InterPro" id="IPR014795">
    <property type="entry name" value="TacA_1-like"/>
</dbReference>
<evidence type="ECO:0000256" key="1">
    <source>
        <dbReference type="ARBA" id="ARBA00022649"/>
    </source>
</evidence>
<keyword evidence="1" id="KW-1277">Toxin-antitoxin system</keyword>
<gene>
    <name evidence="3" type="ORF">A6P07_13545</name>
</gene>
<proteinExistence type="inferred from homology"/>
<evidence type="ECO:0000256" key="2">
    <source>
        <dbReference type="ARBA" id="ARBA00049988"/>
    </source>
</evidence>
<organism evidence="3 4">
    <name type="scientific">Acidithiobacillus thiooxidans</name>
    <name type="common">Thiobacillus thiooxidans</name>
    <dbReference type="NCBI Taxonomy" id="930"/>
    <lineage>
        <taxon>Bacteria</taxon>
        <taxon>Pseudomonadati</taxon>
        <taxon>Pseudomonadota</taxon>
        <taxon>Acidithiobacillia</taxon>
        <taxon>Acidithiobacillales</taxon>
        <taxon>Acidithiobacillaceae</taxon>
        <taxon>Acidithiobacillus</taxon>
    </lineage>
</organism>
<comment type="caution">
    <text evidence="3">The sequence shown here is derived from an EMBL/GenBank/DDBJ whole genome shotgun (WGS) entry which is preliminary data.</text>
</comment>
<reference evidence="3 4" key="1">
    <citation type="journal article" date="2016" name="Int. J. Mol. Sci.">
        <title>Comparative genomics of the extreme acidophile Acidithiobacillus thiooxidans reveals intraspecific divergence and niche adaptation.</title>
        <authorList>
            <person name="Zhang X."/>
            <person name="Feng X."/>
            <person name="Tao J."/>
            <person name="Ma L."/>
            <person name="Xiao Y."/>
            <person name="Liang Y."/>
            <person name="Liu X."/>
            <person name="Yin H."/>
        </authorList>
    </citation>
    <scope>NUCLEOTIDE SEQUENCE [LARGE SCALE GENOMIC DNA]</scope>
    <source>
        <strain evidence="3 4">A02</strain>
    </source>
</reference>